<evidence type="ECO:0000313" key="1">
    <source>
        <dbReference type="EMBL" id="KAH6650845.1"/>
    </source>
</evidence>
<gene>
    <name evidence="1" type="ORF">F5144DRAFT_62624</name>
</gene>
<accession>A0ACB7PR41</accession>
<organism evidence="1 2">
    <name type="scientific">Chaetomium tenue</name>
    <dbReference type="NCBI Taxonomy" id="1854479"/>
    <lineage>
        <taxon>Eukaryota</taxon>
        <taxon>Fungi</taxon>
        <taxon>Dikarya</taxon>
        <taxon>Ascomycota</taxon>
        <taxon>Pezizomycotina</taxon>
        <taxon>Sordariomycetes</taxon>
        <taxon>Sordariomycetidae</taxon>
        <taxon>Sordariales</taxon>
        <taxon>Chaetomiaceae</taxon>
        <taxon>Chaetomium</taxon>
    </lineage>
</organism>
<protein>
    <submittedName>
        <fullName evidence="1">Uncharacterized protein</fullName>
    </submittedName>
</protein>
<dbReference type="EMBL" id="JAGIZQ010000001">
    <property type="protein sequence ID" value="KAH6650845.1"/>
    <property type="molecule type" value="Genomic_DNA"/>
</dbReference>
<sequence length="175" mass="18907">MDPKSCCSHKNPGAVSPVPSRRSPFSDILDITVSSFCSLVTWEYTTQNEIPQSPVGVTEQNHGAENPAGAFIFRPSPGLMLFSCLVFGCCVSSFAHRRQSQDPFQFIIYLILLSCAAMIGYAAGAPVYLILLGYLPWATCAAMAISVSSRGVYRCLRPQTAATGQGDEEKARFLG</sequence>
<evidence type="ECO:0000313" key="2">
    <source>
        <dbReference type="Proteomes" id="UP000724584"/>
    </source>
</evidence>
<proteinExistence type="predicted"/>
<reference evidence="1 2" key="1">
    <citation type="journal article" date="2021" name="Nat. Commun.">
        <title>Genetic determinants of endophytism in the Arabidopsis root mycobiome.</title>
        <authorList>
            <person name="Mesny F."/>
            <person name="Miyauchi S."/>
            <person name="Thiergart T."/>
            <person name="Pickel B."/>
            <person name="Atanasova L."/>
            <person name="Karlsson M."/>
            <person name="Huettel B."/>
            <person name="Barry K.W."/>
            <person name="Haridas S."/>
            <person name="Chen C."/>
            <person name="Bauer D."/>
            <person name="Andreopoulos W."/>
            <person name="Pangilinan J."/>
            <person name="LaButti K."/>
            <person name="Riley R."/>
            <person name="Lipzen A."/>
            <person name="Clum A."/>
            <person name="Drula E."/>
            <person name="Henrissat B."/>
            <person name="Kohler A."/>
            <person name="Grigoriev I.V."/>
            <person name="Martin F.M."/>
            <person name="Hacquard S."/>
        </authorList>
    </citation>
    <scope>NUCLEOTIDE SEQUENCE [LARGE SCALE GENOMIC DNA]</scope>
    <source>
        <strain evidence="1 2">MPI-SDFR-AT-0079</strain>
    </source>
</reference>
<dbReference type="Proteomes" id="UP000724584">
    <property type="component" value="Unassembled WGS sequence"/>
</dbReference>
<name>A0ACB7PR41_9PEZI</name>
<keyword evidence="2" id="KW-1185">Reference proteome</keyword>
<comment type="caution">
    <text evidence="1">The sequence shown here is derived from an EMBL/GenBank/DDBJ whole genome shotgun (WGS) entry which is preliminary data.</text>
</comment>